<evidence type="ECO:0000256" key="14">
    <source>
        <dbReference type="RuleBase" id="RU000461"/>
    </source>
</evidence>
<comment type="cofactor">
    <cofactor evidence="1 13">
        <name>heme</name>
        <dbReference type="ChEBI" id="CHEBI:30413"/>
    </cofactor>
</comment>
<dbReference type="InterPro" id="IPR002401">
    <property type="entry name" value="Cyt_P450_E_grp-I"/>
</dbReference>
<evidence type="ECO:0000256" key="12">
    <source>
        <dbReference type="ARBA" id="ARBA00023136"/>
    </source>
</evidence>
<evidence type="ECO:0000256" key="13">
    <source>
        <dbReference type="PIRSR" id="PIRSR602401-1"/>
    </source>
</evidence>
<keyword evidence="12 15" id="KW-0472">Membrane</keyword>
<dbReference type="InterPro" id="IPR050476">
    <property type="entry name" value="Insect_CytP450_Detox"/>
</dbReference>
<dbReference type="PANTHER" id="PTHR24292:SF100">
    <property type="entry name" value="CYTOCHROME P450 6A16, ISOFORM B-RELATED"/>
    <property type="match status" value="1"/>
</dbReference>
<comment type="similarity">
    <text evidence="4 14">Belongs to the cytochrome P450 family.</text>
</comment>
<keyword evidence="6 13" id="KW-0479">Metal-binding</keyword>
<keyword evidence="15" id="KW-0812">Transmembrane</keyword>
<dbReference type="PRINTS" id="PR00463">
    <property type="entry name" value="EP450I"/>
</dbReference>
<evidence type="ECO:0000256" key="5">
    <source>
        <dbReference type="ARBA" id="ARBA00022617"/>
    </source>
</evidence>
<sequence length="528" mass="60932">MLINIIRNEDKPIATQCAFVKRYLKTNQISSHINNYTYWKTRGVLHEMPLPLLGNFKGVGRKYSIRDVSERVYKKFKNFAPLAGIYAFVTPALLIFDLDLVKCILIKDFSSFHDRPIFNNVKDDPLTGHLVTLEGEQWKAMRTKLSPVFTGARMKFMLPTIVKVGQQFTEALADAFKDSSDQILEIKDFCARFTTDVIGNCVFGVECNSCKDPQSEFRVMGRSIFNEPRHHPIVQAFITTNPKLARWLRMKIIPDKISAFILNLIHQTIDYRIKNKIKRNDFVQLLMELRNESEFEHKNVKLEKIDLSLGLTIEQMAAQAFVFFIAGFETSSTTMSFCLYELAKHPDIQAKLRLEIETVLKQHNNELTYEALNSMSYMEQVVAGRFNLRIKTLRLYPVLPILARKCRQSYQVPNTTLTIEKGTLIWLPVSAIHRDADLYEEPETFKPERFEHSEIEKRHPCAYLPFGDGPRNCIGMRFGKMQTKIGLISFLREYSVGPCDKTEIPVELDPKNFLISAKNGIYLKMSKV</sequence>
<keyword evidence="7" id="KW-0256">Endoplasmic reticulum</keyword>
<organism evidence="16 17">
    <name type="scientific">Glossina palpalis gambiensis</name>
    <dbReference type="NCBI Taxonomy" id="67801"/>
    <lineage>
        <taxon>Eukaryota</taxon>
        <taxon>Metazoa</taxon>
        <taxon>Ecdysozoa</taxon>
        <taxon>Arthropoda</taxon>
        <taxon>Hexapoda</taxon>
        <taxon>Insecta</taxon>
        <taxon>Pterygota</taxon>
        <taxon>Neoptera</taxon>
        <taxon>Endopterygota</taxon>
        <taxon>Diptera</taxon>
        <taxon>Brachycera</taxon>
        <taxon>Muscomorpha</taxon>
        <taxon>Hippoboscoidea</taxon>
        <taxon>Glossinidae</taxon>
        <taxon>Glossina</taxon>
    </lineage>
</organism>
<dbReference type="VEuPathDB" id="VectorBase:GPPI018558"/>
<dbReference type="GO" id="GO:0005506">
    <property type="term" value="F:iron ion binding"/>
    <property type="evidence" value="ECO:0007669"/>
    <property type="project" value="InterPro"/>
</dbReference>
<comment type="subcellular location">
    <subcellularLocation>
        <location evidence="3">Endoplasmic reticulum membrane</location>
        <topology evidence="3">Peripheral membrane protein</topology>
    </subcellularLocation>
    <subcellularLocation>
        <location evidence="2">Microsome membrane</location>
        <topology evidence="2">Peripheral membrane protein</topology>
    </subcellularLocation>
</comment>
<dbReference type="InterPro" id="IPR001128">
    <property type="entry name" value="Cyt_P450"/>
</dbReference>
<evidence type="ECO:0000256" key="10">
    <source>
        <dbReference type="ARBA" id="ARBA00023004"/>
    </source>
</evidence>
<protein>
    <recommendedName>
        <fullName evidence="18">Cytochrome P450</fullName>
    </recommendedName>
</protein>
<keyword evidence="8" id="KW-0492">Microsome</keyword>
<evidence type="ECO:0000256" key="11">
    <source>
        <dbReference type="ARBA" id="ARBA00023033"/>
    </source>
</evidence>
<dbReference type="InterPro" id="IPR017972">
    <property type="entry name" value="Cyt_P450_CS"/>
</dbReference>
<dbReference type="Proteomes" id="UP000092460">
    <property type="component" value="Unassembled WGS sequence"/>
</dbReference>
<evidence type="ECO:0000256" key="9">
    <source>
        <dbReference type="ARBA" id="ARBA00023002"/>
    </source>
</evidence>
<dbReference type="PRINTS" id="PR00385">
    <property type="entry name" value="P450"/>
</dbReference>
<dbReference type="PROSITE" id="PS00086">
    <property type="entry name" value="CYTOCHROME_P450"/>
    <property type="match status" value="1"/>
</dbReference>
<dbReference type="InterPro" id="IPR036396">
    <property type="entry name" value="Cyt_P450_sf"/>
</dbReference>
<keyword evidence="11 14" id="KW-0503">Monooxygenase</keyword>
<feature type="binding site" description="axial binding residue" evidence="13">
    <location>
        <position position="473"/>
    </location>
    <ligand>
        <name>heme</name>
        <dbReference type="ChEBI" id="CHEBI:30413"/>
    </ligand>
    <ligandPart>
        <name>Fe</name>
        <dbReference type="ChEBI" id="CHEBI:18248"/>
    </ligandPart>
</feature>
<keyword evidence="5 13" id="KW-0349">Heme</keyword>
<dbReference type="FunFam" id="1.10.630.10:FF:000042">
    <property type="entry name" value="Cytochrome P450"/>
    <property type="match status" value="1"/>
</dbReference>
<dbReference type="SUPFAM" id="SSF48264">
    <property type="entry name" value="Cytochrome P450"/>
    <property type="match status" value="1"/>
</dbReference>
<proteinExistence type="inferred from homology"/>
<dbReference type="PANTHER" id="PTHR24292">
    <property type="entry name" value="CYTOCHROME P450"/>
    <property type="match status" value="1"/>
</dbReference>
<keyword evidence="15" id="KW-1133">Transmembrane helix</keyword>
<evidence type="ECO:0000256" key="2">
    <source>
        <dbReference type="ARBA" id="ARBA00004174"/>
    </source>
</evidence>
<dbReference type="Pfam" id="PF00067">
    <property type="entry name" value="p450"/>
    <property type="match status" value="1"/>
</dbReference>
<dbReference type="GO" id="GO:0020037">
    <property type="term" value="F:heme binding"/>
    <property type="evidence" value="ECO:0007669"/>
    <property type="project" value="InterPro"/>
</dbReference>
<dbReference type="GO" id="GO:0005789">
    <property type="term" value="C:endoplasmic reticulum membrane"/>
    <property type="evidence" value="ECO:0007669"/>
    <property type="project" value="UniProtKB-SubCell"/>
</dbReference>
<accession>A0A1B0B4I2</accession>
<dbReference type="STRING" id="67801.A0A1B0B4I2"/>
<reference evidence="16" key="2">
    <citation type="submission" date="2020-05" db="UniProtKB">
        <authorList>
            <consortium name="EnsemblMetazoa"/>
        </authorList>
    </citation>
    <scope>IDENTIFICATION</scope>
    <source>
        <strain evidence="16">IAEA</strain>
    </source>
</reference>
<dbReference type="GO" id="GO:0004497">
    <property type="term" value="F:monooxygenase activity"/>
    <property type="evidence" value="ECO:0007669"/>
    <property type="project" value="UniProtKB-KW"/>
</dbReference>
<keyword evidence="9 14" id="KW-0560">Oxidoreductase</keyword>
<evidence type="ECO:0000256" key="1">
    <source>
        <dbReference type="ARBA" id="ARBA00001971"/>
    </source>
</evidence>
<evidence type="ECO:0000256" key="15">
    <source>
        <dbReference type="SAM" id="Phobius"/>
    </source>
</evidence>
<keyword evidence="10 13" id="KW-0408">Iron</keyword>
<dbReference type="AlphaFoldDB" id="A0A1B0B4I2"/>
<evidence type="ECO:0000256" key="7">
    <source>
        <dbReference type="ARBA" id="ARBA00022824"/>
    </source>
</evidence>
<reference evidence="17" key="1">
    <citation type="submission" date="2015-01" db="EMBL/GenBank/DDBJ databases">
        <authorList>
            <person name="Aksoy S."/>
            <person name="Warren W."/>
            <person name="Wilson R.K."/>
        </authorList>
    </citation>
    <scope>NUCLEOTIDE SEQUENCE [LARGE SCALE GENOMIC DNA]</scope>
    <source>
        <strain evidence="17">IAEA</strain>
    </source>
</reference>
<evidence type="ECO:0000256" key="4">
    <source>
        <dbReference type="ARBA" id="ARBA00010617"/>
    </source>
</evidence>
<name>A0A1B0B4I2_9MUSC</name>
<dbReference type="EMBL" id="JXJN01008313">
    <property type="status" value="NOT_ANNOTATED_CDS"/>
    <property type="molecule type" value="Genomic_DNA"/>
</dbReference>
<evidence type="ECO:0000256" key="8">
    <source>
        <dbReference type="ARBA" id="ARBA00022848"/>
    </source>
</evidence>
<evidence type="ECO:0000313" key="16">
    <source>
        <dbReference type="EnsemblMetazoa" id="GPPI018558-PA"/>
    </source>
</evidence>
<dbReference type="GO" id="GO:0016705">
    <property type="term" value="F:oxidoreductase activity, acting on paired donors, with incorporation or reduction of molecular oxygen"/>
    <property type="evidence" value="ECO:0007669"/>
    <property type="project" value="InterPro"/>
</dbReference>
<dbReference type="EnsemblMetazoa" id="GPPI018558-RA">
    <property type="protein sequence ID" value="GPPI018558-PA"/>
    <property type="gene ID" value="GPPI018558"/>
</dbReference>
<dbReference type="Gene3D" id="1.10.630.10">
    <property type="entry name" value="Cytochrome P450"/>
    <property type="match status" value="1"/>
</dbReference>
<dbReference type="CDD" id="cd11056">
    <property type="entry name" value="CYP6-like"/>
    <property type="match status" value="1"/>
</dbReference>
<evidence type="ECO:0000313" key="17">
    <source>
        <dbReference type="Proteomes" id="UP000092460"/>
    </source>
</evidence>
<feature type="transmembrane region" description="Helical" evidence="15">
    <location>
        <begin position="79"/>
        <end position="96"/>
    </location>
</feature>
<evidence type="ECO:0000256" key="6">
    <source>
        <dbReference type="ARBA" id="ARBA00022723"/>
    </source>
</evidence>
<keyword evidence="17" id="KW-1185">Reference proteome</keyword>
<evidence type="ECO:0000256" key="3">
    <source>
        <dbReference type="ARBA" id="ARBA00004406"/>
    </source>
</evidence>
<evidence type="ECO:0008006" key="18">
    <source>
        <dbReference type="Google" id="ProtNLM"/>
    </source>
</evidence>